<keyword evidence="3" id="KW-1185">Reference proteome</keyword>
<protein>
    <submittedName>
        <fullName evidence="2">Uncharacterized protein</fullName>
    </submittedName>
</protein>
<dbReference type="AlphaFoldDB" id="A0AAW0DHK1"/>
<evidence type="ECO:0000313" key="2">
    <source>
        <dbReference type="EMBL" id="KAK7050387.1"/>
    </source>
</evidence>
<feature type="compositionally biased region" description="Low complexity" evidence="1">
    <location>
        <begin position="12"/>
        <end position="28"/>
    </location>
</feature>
<feature type="compositionally biased region" description="Basic and acidic residues" evidence="1">
    <location>
        <begin position="115"/>
        <end position="133"/>
    </location>
</feature>
<evidence type="ECO:0000313" key="3">
    <source>
        <dbReference type="Proteomes" id="UP001362999"/>
    </source>
</evidence>
<name>A0AAW0DHK1_9AGAR</name>
<organism evidence="2 3">
    <name type="scientific">Favolaschia claudopus</name>
    <dbReference type="NCBI Taxonomy" id="2862362"/>
    <lineage>
        <taxon>Eukaryota</taxon>
        <taxon>Fungi</taxon>
        <taxon>Dikarya</taxon>
        <taxon>Basidiomycota</taxon>
        <taxon>Agaricomycotina</taxon>
        <taxon>Agaricomycetes</taxon>
        <taxon>Agaricomycetidae</taxon>
        <taxon>Agaricales</taxon>
        <taxon>Marasmiineae</taxon>
        <taxon>Mycenaceae</taxon>
        <taxon>Favolaschia</taxon>
    </lineage>
</organism>
<feature type="region of interest" description="Disordered" evidence="1">
    <location>
        <begin position="420"/>
        <end position="446"/>
    </location>
</feature>
<sequence length="446" mass="49532">MSVPSSNACDGAPAPDSSPAPACASPSSTERKPPKAIEPYITHGIRTFIPIDHGELDFNLPLRLQQFLALADPSFPYPGDPLPLERPPPAQRTDAFPPAPGTVRVLPSRKTSNPPRDRGRERQLERTKLAGERSRRHKVMLHAAVGLRSQGLTIPGSGRRIIRIHDPPRVSSELIDERDYGFDEVVGKDVRVVAARSRAAVIFAGCPTVSTWKKKVLQPINERLYTEFEKLSRRCEYPNEVQIMSGGVGVNFNEARKARVASRSRVLDALAFGGSCSCTFNTIDPAVASFPRLPLPPCFPASPRPRMAAPNSDSDTADHPPPLERIVASPMIDSEPICRAWAQLNPVPYSGRQMGAGGRRHSLLDDEMSSYRLYHQYRFQHHLKYARGYVMSHGLRVRADKILQSIQSLRLLPPGLAPAPRKRIHEDETVDDEELSIRPQTKKLKF</sequence>
<feature type="region of interest" description="Disordered" evidence="1">
    <location>
        <begin position="1"/>
        <end position="36"/>
    </location>
</feature>
<comment type="caution">
    <text evidence="2">The sequence shown here is derived from an EMBL/GenBank/DDBJ whole genome shotgun (WGS) entry which is preliminary data.</text>
</comment>
<gene>
    <name evidence="2" type="ORF">R3P38DRAFT_2763620</name>
</gene>
<feature type="region of interest" description="Disordered" evidence="1">
    <location>
        <begin position="79"/>
        <end position="135"/>
    </location>
</feature>
<accession>A0AAW0DHK1</accession>
<feature type="compositionally biased region" description="Pro residues" evidence="1">
    <location>
        <begin position="79"/>
        <end position="90"/>
    </location>
</feature>
<dbReference type="Proteomes" id="UP001362999">
    <property type="component" value="Unassembled WGS sequence"/>
</dbReference>
<proteinExistence type="predicted"/>
<evidence type="ECO:0000256" key="1">
    <source>
        <dbReference type="SAM" id="MobiDB-lite"/>
    </source>
</evidence>
<reference evidence="2 3" key="1">
    <citation type="journal article" date="2024" name="J Genomics">
        <title>Draft genome sequencing and assembly of Favolaschia claudopus CIRM-BRFM 2984 isolated from oak limbs.</title>
        <authorList>
            <person name="Navarro D."/>
            <person name="Drula E."/>
            <person name="Chaduli D."/>
            <person name="Cazenave R."/>
            <person name="Ahrendt S."/>
            <person name="Wang J."/>
            <person name="Lipzen A."/>
            <person name="Daum C."/>
            <person name="Barry K."/>
            <person name="Grigoriev I.V."/>
            <person name="Favel A."/>
            <person name="Rosso M.N."/>
            <person name="Martin F."/>
        </authorList>
    </citation>
    <scope>NUCLEOTIDE SEQUENCE [LARGE SCALE GENOMIC DNA]</scope>
    <source>
        <strain evidence="2 3">CIRM-BRFM 2984</strain>
    </source>
</reference>
<dbReference type="EMBL" id="JAWWNJ010000008">
    <property type="protein sequence ID" value="KAK7050387.1"/>
    <property type="molecule type" value="Genomic_DNA"/>
</dbReference>